<dbReference type="SUPFAM" id="SSF50129">
    <property type="entry name" value="GroES-like"/>
    <property type="match status" value="1"/>
</dbReference>
<dbReference type="STRING" id="655863.F0XQT7"/>
<comment type="similarity">
    <text evidence="2 10">Belongs to the zinc-containing alcohol dehydrogenase family.</text>
</comment>
<dbReference type="GO" id="GO:0008270">
    <property type="term" value="F:zinc ion binding"/>
    <property type="evidence" value="ECO:0007669"/>
    <property type="project" value="InterPro"/>
</dbReference>
<keyword evidence="13" id="KW-1185">Reference proteome</keyword>
<evidence type="ECO:0000256" key="10">
    <source>
        <dbReference type="RuleBase" id="RU361277"/>
    </source>
</evidence>
<comment type="cofactor">
    <cofactor evidence="1 10">
        <name>Zn(2+)</name>
        <dbReference type="ChEBI" id="CHEBI:29105"/>
    </cofactor>
</comment>
<dbReference type="Gene3D" id="3.90.180.10">
    <property type="entry name" value="Medium-chain alcohol dehydrogenases, catalytic domain"/>
    <property type="match status" value="1"/>
</dbReference>
<gene>
    <name evidence="12" type="ORF">CMQ_346</name>
</gene>
<organism evidence="13">
    <name type="scientific">Grosmannia clavigera (strain kw1407 / UAMH 11150)</name>
    <name type="common">Blue stain fungus</name>
    <name type="synonym">Graphiocladiella clavigera</name>
    <dbReference type="NCBI Taxonomy" id="655863"/>
    <lineage>
        <taxon>Eukaryota</taxon>
        <taxon>Fungi</taxon>
        <taxon>Dikarya</taxon>
        <taxon>Ascomycota</taxon>
        <taxon>Pezizomycotina</taxon>
        <taxon>Sordariomycetes</taxon>
        <taxon>Sordariomycetidae</taxon>
        <taxon>Ophiostomatales</taxon>
        <taxon>Ophiostomataceae</taxon>
        <taxon>Leptographium</taxon>
    </lineage>
</organism>
<dbReference type="GO" id="GO:0006062">
    <property type="term" value="P:sorbitol catabolic process"/>
    <property type="evidence" value="ECO:0007669"/>
    <property type="project" value="TreeGrafter"/>
</dbReference>
<reference evidence="12 13" key="1">
    <citation type="journal article" date="2011" name="Proc. Natl. Acad. Sci. U.S.A.">
        <title>Genome and transcriptome analyses of the mountain pine beetle-fungal symbiont Grosmannia clavigera, a lodgepole pine pathogen.</title>
        <authorList>
            <person name="DiGuistini S."/>
            <person name="Wang Y."/>
            <person name="Liao N.Y."/>
            <person name="Taylor G."/>
            <person name="Tanguay P."/>
            <person name="Feau N."/>
            <person name="Henrissat B."/>
            <person name="Chan S.K."/>
            <person name="Hesse-Orce U."/>
            <person name="Alamouti S.M."/>
            <person name="Tsui C.K.M."/>
            <person name="Docking R.T."/>
            <person name="Levasseur A."/>
            <person name="Haridas S."/>
            <person name="Robertson G."/>
            <person name="Birol I."/>
            <person name="Holt R.A."/>
            <person name="Marra M.A."/>
            <person name="Hamelin R.C."/>
            <person name="Hirst M."/>
            <person name="Jones S.J.M."/>
            <person name="Bohlmann J."/>
            <person name="Breuil C."/>
        </authorList>
    </citation>
    <scope>NUCLEOTIDE SEQUENCE [LARGE SCALE GENOMIC DNA]</scope>
    <source>
        <strain evidence="13">kw1407 / UAMH 11150</strain>
    </source>
</reference>
<dbReference type="InterPro" id="IPR020843">
    <property type="entry name" value="ER"/>
</dbReference>
<evidence type="ECO:0000256" key="8">
    <source>
        <dbReference type="ARBA" id="ARBA00026119"/>
    </source>
</evidence>
<evidence type="ECO:0000256" key="9">
    <source>
        <dbReference type="ARBA" id="ARBA00030139"/>
    </source>
</evidence>
<dbReference type="EMBL" id="GL629807">
    <property type="protein sequence ID" value="EFX00029.1"/>
    <property type="molecule type" value="Genomic_DNA"/>
</dbReference>
<proteinExistence type="inferred from homology"/>
<evidence type="ECO:0000313" key="12">
    <source>
        <dbReference type="EMBL" id="EFX00029.1"/>
    </source>
</evidence>
<evidence type="ECO:0000256" key="6">
    <source>
        <dbReference type="ARBA" id="ARBA00024843"/>
    </source>
</evidence>
<dbReference type="PANTHER" id="PTHR43161">
    <property type="entry name" value="SORBITOL DEHYDROGENASE"/>
    <property type="match status" value="1"/>
</dbReference>
<dbReference type="Pfam" id="PF00107">
    <property type="entry name" value="ADH_zinc_N"/>
    <property type="match status" value="1"/>
</dbReference>
<evidence type="ECO:0000256" key="1">
    <source>
        <dbReference type="ARBA" id="ARBA00001947"/>
    </source>
</evidence>
<dbReference type="Proteomes" id="UP000007796">
    <property type="component" value="Unassembled WGS sequence"/>
</dbReference>
<keyword evidence="4 10" id="KW-0862">Zinc</keyword>
<name>F0XQT7_GROCL</name>
<dbReference type="SUPFAM" id="SSF51735">
    <property type="entry name" value="NAD(P)-binding Rossmann-fold domains"/>
    <property type="match status" value="1"/>
</dbReference>
<dbReference type="SMART" id="SM00829">
    <property type="entry name" value="PKS_ER"/>
    <property type="match status" value="1"/>
</dbReference>
<evidence type="ECO:0000256" key="5">
    <source>
        <dbReference type="ARBA" id="ARBA00023002"/>
    </source>
</evidence>
<evidence type="ECO:0000313" key="13">
    <source>
        <dbReference type="Proteomes" id="UP000007796"/>
    </source>
</evidence>
<dbReference type="InterPro" id="IPR013154">
    <property type="entry name" value="ADH-like_N"/>
</dbReference>
<dbReference type="PROSITE" id="PS00059">
    <property type="entry name" value="ADH_ZINC"/>
    <property type="match status" value="1"/>
</dbReference>
<dbReference type="EC" id="1.1.1.9" evidence="8"/>
<dbReference type="GeneID" id="25976562"/>
<keyword evidence="3 10" id="KW-0479">Metal-binding</keyword>
<evidence type="ECO:0000256" key="3">
    <source>
        <dbReference type="ARBA" id="ARBA00022723"/>
    </source>
</evidence>
<accession>F0XQT7</accession>
<dbReference type="RefSeq" id="XP_014169194.1">
    <property type="nucleotide sequence ID" value="XM_014313719.1"/>
</dbReference>
<dbReference type="Gene3D" id="3.40.50.720">
    <property type="entry name" value="NAD(P)-binding Rossmann-like Domain"/>
    <property type="match status" value="1"/>
</dbReference>
<comment type="function">
    <text evidence="6">Xylitol dehydrogenase which catalyzes the conversion of xylitol to D-xylulose. Xylose is a major component of hemicelluloses such as xylan. Most fungi utilize D-xylose via three enzymatic reactions, xylose reductase (XR), xylitol dehydrogenase (XDH), and xylulokinase, to form xylulose 5-phosphate, which enters pentose phosphate pathway.</text>
</comment>
<keyword evidence="5" id="KW-0560">Oxidoreductase</keyword>
<dbReference type="GO" id="GO:0003939">
    <property type="term" value="F:L-iditol 2-dehydrogenase (NAD+) activity"/>
    <property type="evidence" value="ECO:0007669"/>
    <property type="project" value="TreeGrafter"/>
</dbReference>
<dbReference type="PANTHER" id="PTHR43161:SF9">
    <property type="entry name" value="SORBITOL DEHYDROGENASE"/>
    <property type="match status" value="1"/>
</dbReference>
<sequence>MPADATFPISKRAVVWVGARKLEIQQKPVRIPGDDELLVKIMATGICGSDCHNWESDKVSRQLILGHESSGVIERIGKSVQDRKVGDRVAVEPGFPCLQCEFCLRGSFNICAELKYCGLDPTDGTLCQYFVCLASMTVPIPENVSWQEAGGIQPLAVAVQLARRAGLKTGQTMAIFGCGPLGLLVLAVARAYGVQKIVMFNIEETRAKFAESYGADKGIVVSRNTNPDKDPLAFAQEYASRIILEQGIGHGCDVVVEASGAAVCVLMGICMLKAGGTLIQAGLGKPLVSVPLFTVTAKELSIKASEAFEAQHARSNIKIIILNQD</sequence>
<evidence type="ECO:0000256" key="7">
    <source>
        <dbReference type="ARBA" id="ARBA00025713"/>
    </source>
</evidence>
<dbReference type="GO" id="GO:0046526">
    <property type="term" value="F:D-xylulose reductase activity"/>
    <property type="evidence" value="ECO:0007669"/>
    <property type="project" value="UniProtKB-EC"/>
</dbReference>
<protein>
    <recommendedName>
        <fullName evidence="8">D-xylulose reductase</fullName>
        <ecNumber evidence="8">1.1.1.9</ecNumber>
    </recommendedName>
    <alternativeName>
        <fullName evidence="9">Xylitol dehydrogenase A</fullName>
    </alternativeName>
</protein>
<dbReference type="InterPro" id="IPR036291">
    <property type="entry name" value="NAD(P)-bd_dom_sf"/>
</dbReference>
<dbReference type="InterPro" id="IPR011032">
    <property type="entry name" value="GroES-like_sf"/>
</dbReference>
<dbReference type="HOGENOM" id="CLU_026673_11_5_1"/>
<feature type="domain" description="Enoyl reductase (ER)" evidence="11">
    <location>
        <begin position="18"/>
        <end position="321"/>
    </location>
</feature>
<dbReference type="InterPro" id="IPR002328">
    <property type="entry name" value="ADH_Zn_CS"/>
</dbReference>
<dbReference type="OrthoDB" id="1879366at2759"/>
<evidence type="ECO:0000259" key="11">
    <source>
        <dbReference type="SMART" id="SM00829"/>
    </source>
</evidence>
<dbReference type="eggNOG" id="KOG0024">
    <property type="taxonomic scope" value="Eukaryota"/>
</dbReference>
<evidence type="ECO:0000256" key="2">
    <source>
        <dbReference type="ARBA" id="ARBA00008072"/>
    </source>
</evidence>
<dbReference type="InterPro" id="IPR013149">
    <property type="entry name" value="ADH-like_C"/>
</dbReference>
<dbReference type="AlphaFoldDB" id="F0XQT7"/>
<comment type="pathway">
    <text evidence="7">Carbohydrate degradation; L-arabinose degradation via L-arabinitol; D-xylulose 5-phosphate from L-arabinose (fungal route): step 4/5.</text>
</comment>
<evidence type="ECO:0000256" key="4">
    <source>
        <dbReference type="ARBA" id="ARBA00022833"/>
    </source>
</evidence>
<dbReference type="InParanoid" id="F0XQT7"/>
<dbReference type="Pfam" id="PF08240">
    <property type="entry name" value="ADH_N"/>
    <property type="match status" value="1"/>
</dbReference>